<dbReference type="EMBL" id="JAQNVG010000015">
    <property type="protein sequence ID" value="MDC2236289.1"/>
    <property type="molecule type" value="Genomic_DNA"/>
</dbReference>
<evidence type="ECO:0000313" key="14">
    <source>
        <dbReference type="Proteomes" id="UP000460317"/>
    </source>
</evidence>
<evidence type="ECO:0000313" key="11">
    <source>
        <dbReference type="Proteomes" id="UP000436825"/>
    </source>
</evidence>
<evidence type="ECO:0000313" key="8">
    <source>
        <dbReference type="EMBL" id="UYU66614.1"/>
    </source>
</evidence>
<reference evidence="8 16" key="4">
    <citation type="submission" date="2021-06" db="EMBL/GenBank/DDBJ databases">
        <title>Interrogation of the integrated mobile genetic elements in gut-associated Bacteroides with a consensus prediction approach.</title>
        <authorList>
            <person name="Campbell D.E."/>
            <person name="Leigh J.R."/>
            <person name="Kim T."/>
            <person name="England W."/>
            <person name="Whitaker R.J."/>
            <person name="Degnan P.H."/>
        </authorList>
    </citation>
    <scope>NUCLEOTIDE SEQUENCE</scope>
    <source>
        <strain evidence="9">VPI-3443</strain>
        <strain evidence="8 16">WAL8669</strain>
    </source>
</reference>
<dbReference type="EMBL" id="AP022660">
    <property type="protein sequence ID" value="BCA50620.1"/>
    <property type="molecule type" value="Genomic_DNA"/>
</dbReference>
<evidence type="ECO:0000313" key="12">
    <source>
        <dbReference type="Proteomes" id="UP000436858"/>
    </source>
</evidence>
<dbReference type="Proteomes" id="UP000436825">
    <property type="component" value="Unassembled WGS sequence"/>
</dbReference>
<evidence type="ECO:0000313" key="3">
    <source>
        <dbReference type="EMBL" id="KAB4452287.1"/>
    </source>
</evidence>
<accession>C6IH91</accession>
<evidence type="ECO:0000313" key="4">
    <source>
        <dbReference type="EMBL" id="KAB4456702.1"/>
    </source>
</evidence>
<dbReference type="RefSeq" id="WP_008765028.1">
    <property type="nucleotide sequence ID" value="NZ_AP022660.1"/>
</dbReference>
<dbReference type="Proteomes" id="UP000284785">
    <property type="component" value="Unassembled WGS sequence"/>
</dbReference>
<dbReference type="EMBL" id="CP083685">
    <property type="protein sequence ID" value="UYU92975.1"/>
    <property type="molecule type" value="Genomic_DNA"/>
</dbReference>
<evidence type="ECO:0000313" key="5">
    <source>
        <dbReference type="EMBL" id="KAB4479706.1"/>
    </source>
</evidence>
<dbReference type="KEGG" id="btho:Btheta7330_02001"/>
<reference evidence="1 15" key="3">
    <citation type="submission" date="2020-02" db="EMBL/GenBank/DDBJ databases">
        <title>Whole-genome sequencing and comparative analysis of the genomes of Bacteroides thetaiotaomicron and Escherichia coli isolated from a healthy resident in Vietnam.</title>
        <authorList>
            <person name="Mohsin M."/>
            <person name="Tanaka K."/>
            <person name="Kawahara R."/>
            <person name="Kondo S."/>
            <person name="Noguchi H."/>
            <person name="Motooka D."/>
            <person name="Nakamura S."/>
            <person name="Khong D.T."/>
            <person name="Nguyen T.N."/>
            <person name="Tran H.T."/>
            <person name="Yamamoto Y."/>
        </authorList>
    </citation>
    <scope>NUCLEOTIDE SEQUENCE [LARGE SCALE GENOMIC DNA]</scope>
    <source>
        <strain evidence="1 15">F9-2</strain>
    </source>
</reference>
<dbReference type="AlphaFoldDB" id="A0A0P0FKL5"/>
<dbReference type="Proteomes" id="UP001156218">
    <property type="component" value="Chromosome"/>
</dbReference>
<evidence type="ECO:0000313" key="16">
    <source>
        <dbReference type="Proteomes" id="UP001156218"/>
    </source>
</evidence>
<dbReference type="EMBL" id="WCRY01000017">
    <property type="protein sequence ID" value="KAB4479706.1"/>
    <property type="molecule type" value="Genomic_DNA"/>
</dbReference>
<dbReference type="Pfam" id="PF13376">
    <property type="entry name" value="OmdA"/>
    <property type="match status" value="1"/>
</dbReference>
<reference evidence="11 12" key="2">
    <citation type="journal article" date="2019" name="Nat. Med.">
        <title>A library of human gut bacterial isolates paired with longitudinal multiomics data enables mechanistic microbiome research.</title>
        <authorList>
            <person name="Poyet M."/>
            <person name="Groussin M."/>
            <person name="Gibbons S.M."/>
            <person name="Avila-Pacheco J."/>
            <person name="Jiang X."/>
            <person name="Kearney S.M."/>
            <person name="Perrotta A.R."/>
            <person name="Berdy B."/>
            <person name="Zhao S."/>
            <person name="Lieberman T.D."/>
            <person name="Swanson P.K."/>
            <person name="Smith M."/>
            <person name="Roesemann S."/>
            <person name="Alexander J.E."/>
            <person name="Rich S.A."/>
            <person name="Livny J."/>
            <person name="Vlamakis H."/>
            <person name="Clish C."/>
            <person name="Bullock K."/>
            <person name="Deik A."/>
            <person name="Scott J."/>
            <person name="Pierce K.A."/>
            <person name="Xavier R.J."/>
            <person name="Alm E.J."/>
        </authorList>
    </citation>
    <scope>NUCLEOTIDE SEQUENCE [LARGE SCALE GENOMIC DNA]</scope>
    <source>
        <strain evidence="4 11">BIOML-A160</strain>
        <strain evidence="5 12">BIOML-A162</strain>
        <strain evidence="3 14">BIOML-A165</strain>
        <strain evidence="2 13">BIOML-A188</strain>
    </source>
</reference>
<dbReference type="EMBL" id="WCSY01000009">
    <property type="protein sequence ID" value="KAB4313368.1"/>
    <property type="molecule type" value="Genomic_DNA"/>
</dbReference>
<dbReference type="GeneID" id="60926464"/>
<organism evidence="5 12">
    <name type="scientific">Bacteroides thetaiotaomicron</name>
    <dbReference type="NCBI Taxonomy" id="818"/>
    <lineage>
        <taxon>Bacteria</taxon>
        <taxon>Pseudomonadati</taxon>
        <taxon>Bacteroidota</taxon>
        <taxon>Bacteroidia</taxon>
        <taxon>Bacteroidales</taxon>
        <taxon>Bacteroidaceae</taxon>
        <taxon>Bacteroides</taxon>
    </lineage>
</organism>
<evidence type="ECO:0000313" key="2">
    <source>
        <dbReference type="EMBL" id="KAB4313368.1"/>
    </source>
</evidence>
<evidence type="ECO:0000313" key="9">
    <source>
        <dbReference type="EMBL" id="UYU92975.1"/>
    </source>
</evidence>
<dbReference type="DNASU" id="1071856"/>
<evidence type="ECO:0000313" key="6">
    <source>
        <dbReference type="EMBL" id="MDC2236289.1"/>
    </source>
</evidence>
<dbReference type="OMA" id="GWIDSTY"/>
<proteinExistence type="predicted"/>
<dbReference type="EMBL" id="WCSB01000009">
    <property type="protein sequence ID" value="KAB4452287.1"/>
    <property type="molecule type" value="Genomic_DNA"/>
</dbReference>
<reference evidence="6" key="5">
    <citation type="submission" date="2022-10" db="EMBL/GenBank/DDBJ databases">
        <title>Human gut microbiome strain richness.</title>
        <authorList>
            <person name="Chen-Liaw A."/>
        </authorList>
    </citation>
    <scope>NUCLEOTIDE SEQUENCE</scope>
    <source>
        <strain evidence="6">1001283st1_A3_1001283B150304_161114</strain>
    </source>
</reference>
<dbReference type="EMBL" id="QSJP01000007">
    <property type="protein sequence ID" value="RHD88487.1"/>
    <property type="molecule type" value="Genomic_DNA"/>
</dbReference>
<evidence type="ECO:0000313" key="1">
    <source>
        <dbReference type="EMBL" id="BCA50620.1"/>
    </source>
</evidence>
<reference evidence="7 10" key="1">
    <citation type="submission" date="2018-08" db="EMBL/GenBank/DDBJ databases">
        <title>A genome reference for cultivated species of the human gut microbiota.</title>
        <authorList>
            <person name="Zou Y."/>
            <person name="Xue W."/>
            <person name="Luo G."/>
        </authorList>
    </citation>
    <scope>NUCLEOTIDE SEQUENCE [LARGE SCALE GENOMIC DNA]</scope>
    <source>
        <strain evidence="7 10">AM30-26</strain>
    </source>
</reference>
<accession>A0A0P0FKL5</accession>
<evidence type="ECO:0000313" key="7">
    <source>
        <dbReference type="EMBL" id="RHD88487.1"/>
    </source>
</evidence>
<dbReference type="Proteomes" id="UP000460317">
    <property type="component" value="Unassembled WGS sequence"/>
</dbReference>
<evidence type="ECO:0000313" key="15">
    <source>
        <dbReference type="Proteomes" id="UP000500882"/>
    </source>
</evidence>
<evidence type="ECO:0000313" key="13">
    <source>
        <dbReference type="Proteomes" id="UP000440614"/>
    </source>
</evidence>
<evidence type="ECO:0000313" key="10">
    <source>
        <dbReference type="Proteomes" id="UP000284785"/>
    </source>
</evidence>
<dbReference type="EMBL" id="CP083680">
    <property type="protein sequence ID" value="UYU66614.1"/>
    <property type="molecule type" value="Genomic_DNA"/>
</dbReference>
<protein>
    <submittedName>
        <fullName evidence="6">YdeI/OmpD-associated family protein</fullName>
    </submittedName>
</protein>
<dbReference type="Proteomes" id="UP000436858">
    <property type="component" value="Unassembled WGS sequence"/>
</dbReference>
<dbReference type="EMBL" id="WCRW01000005">
    <property type="protein sequence ID" value="KAB4456702.1"/>
    <property type="molecule type" value="Genomic_DNA"/>
</dbReference>
<name>A0A0P0FKL5_BACT4</name>
<sequence>MATENKIKYFENREDWRKWLMDNFETEDEIWFVFPLKSSGEKSIAYNDAVEEALCFEWIDSTIKPLDKEHRIQRFTPRKPKSTYSQANKERLKWLLANKMIHPEFEDKIRTVLSDPFIFPNDIMDRLKEDEIAWRNYRHFSDAYKRIRIAYIEAARKRPEEFEKRLNNFICKVKENKMITGFGGIEKYY</sequence>
<dbReference type="Proteomes" id="UP000500882">
    <property type="component" value="Chromosome"/>
</dbReference>
<dbReference type="Proteomes" id="UP000440614">
    <property type="component" value="Unassembled WGS sequence"/>
</dbReference>
<dbReference type="Proteomes" id="UP001217776">
    <property type="component" value="Unassembled WGS sequence"/>
</dbReference>
<dbReference type="Proteomes" id="UP001162960">
    <property type="component" value="Chromosome"/>
</dbReference>
<gene>
    <name evidence="1" type="ORF">BatF92_25620</name>
    <name evidence="7" type="ORF">DW780_09840</name>
    <name evidence="4" type="ORF">GAN75_08920</name>
    <name evidence="5" type="ORF">GAN91_17430</name>
    <name evidence="3" type="ORF">GAN93_11835</name>
    <name evidence="2" type="ORF">GAO51_10805</name>
    <name evidence="8" type="ORF">KQP68_24155</name>
    <name evidence="9" type="ORF">KQP74_10125</name>
    <name evidence="6" type="ORF">PO127_11085</name>
</gene>